<protein>
    <submittedName>
        <fullName evidence="2">Uncharacterized protein</fullName>
    </submittedName>
</protein>
<dbReference type="Proteomes" id="UP001152484">
    <property type="component" value="Unassembled WGS sequence"/>
</dbReference>
<evidence type="ECO:0000256" key="1">
    <source>
        <dbReference type="SAM" id="SignalP"/>
    </source>
</evidence>
<evidence type="ECO:0000313" key="2">
    <source>
        <dbReference type="EMBL" id="CAH9100708.1"/>
    </source>
</evidence>
<feature type="signal peptide" evidence="1">
    <location>
        <begin position="1"/>
        <end position="30"/>
    </location>
</feature>
<keyword evidence="1" id="KW-0732">Signal</keyword>
<reference evidence="2" key="1">
    <citation type="submission" date="2022-07" db="EMBL/GenBank/DDBJ databases">
        <authorList>
            <person name="Macas J."/>
            <person name="Novak P."/>
            <person name="Neumann P."/>
        </authorList>
    </citation>
    <scope>NUCLEOTIDE SEQUENCE</scope>
</reference>
<dbReference type="EMBL" id="CAMAPE010000038">
    <property type="protein sequence ID" value="CAH9100708.1"/>
    <property type="molecule type" value="Genomic_DNA"/>
</dbReference>
<dbReference type="AlphaFoldDB" id="A0A9P0ZJ36"/>
<sequence length="273" mass="31423">MAASTLTRSRSVISLVIIFAIASTSTAGAAERVRLEEDDHRILKAMLDRCVEIFLYPFSPPPHNVVNGDEARLVPRLTMYSCNALIHNLRNIAGRYTPESLQLLYEIPSFRFPWLGTGTGTDLPWAIDFSKPGVFGGGPFLYGKDNRTEIPAEDYQALKAVMDSCVGQCLHHWEEKDDKESRYNLKFCGDYFRYLVTFYEENDRLTPEFVQVMKDFVEKYWALSRKEQVLHRCLIMERHRPQHCFDLIQLITPQSTEENVHTSLLLDLFAGLH</sequence>
<accession>A0A9P0ZJ36</accession>
<dbReference type="OrthoDB" id="1762680at2759"/>
<proteinExistence type="predicted"/>
<comment type="caution">
    <text evidence="2">The sequence shown here is derived from an EMBL/GenBank/DDBJ whole genome shotgun (WGS) entry which is preliminary data.</text>
</comment>
<evidence type="ECO:0000313" key="3">
    <source>
        <dbReference type="Proteomes" id="UP001152484"/>
    </source>
</evidence>
<feature type="chain" id="PRO_5040292787" evidence="1">
    <location>
        <begin position="31"/>
        <end position="273"/>
    </location>
</feature>
<gene>
    <name evidence="2" type="ORF">CEURO_LOCUS15071</name>
</gene>
<keyword evidence="3" id="KW-1185">Reference proteome</keyword>
<organism evidence="2 3">
    <name type="scientific">Cuscuta europaea</name>
    <name type="common">European dodder</name>
    <dbReference type="NCBI Taxonomy" id="41803"/>
    <lineage>
        <taxon>Eukaryota</taxon>
        <taxon>Viridiplantae</taxon>
        <taxon>Streptophyta</taxon>
        <taxon>Embryophyta</taxon>
        <taxon>Tracheophyta</taxon>
        <taxon>Spermatophyta</taxon>
        <taxon>Magnoliopsida</taxon>
        <taxon>eudicotyledons</taxon>
        <taxon>Gunneridae</taxon>
        <taxon>Pentapetalae</taxon>
        <taxon>asterids</taxon>
        <taxon>lamiids</taxon>
        <taxon>Solanales</taxon>
        <taxon>Convolvulaceae</taxon>
        <taxon>Cuscuteae</taxon>
        <taxon>Cuscuta</taxon>
        <taxon>Cuscuta subgen. Cuscuta</taxon>
    </lineage>
</organism>
<name>A0A9P0ZJ36_CUSEU</name>